<dbReference type="PROSITE" id="PS00108">
    <property type="entry name" value="PROTEIN_KINASE_ST"/>
    <property type="match status" value="1"/>
</dbReference>
<dbReference type="OrthoDB" id="2158884at2759"/>
<feature type="compositionally biased region" description="Polar residues" evidence="5">
    <location>
        <begin position="543"/>
        <end position="555"/>
    </location>
</feature>
<keyword evidence="2 4" id="KW-0547">Nucleotide-binding</keyword>
<feature type="compositionally biased region" description="Basic and acidic residues" evidence="5">
    <location>
        <begin position="734"/>
        <end position="745"/>
    </location>
</feature>
<evidence type="ECO:0000256" key="5">
    <source>
        <dbReference type="SAM" id="MobiDB-lite"/>
    </source>
</evidence>
<evidence type="ECO:0000313" key="7">
    <source>
        <dbReference type="EMBL" id="CAF9926919.1"/>
    </source>
</evidence>
<dbReference type="EMBL" id="CAJPDS010000043">
    <property type="protein sequence ID" value="CAF9926919.1"/>
    <property type="molecule type" value="Genomic_DNA"/>
</dbReference>
<evidence type="ECO:0000259" key="6">
    <source>
        <dbReference type="PROSITE" id="PS50011"/>
    </source>
</evidence>
<dbReference type="InterPro" id="IPR000719">
    <property type="entry name" value="Prot_kinase_dom"/>
</dbReference>
<feature type="region of interest" description="Disordered" evidence="5">
    <location>
        <begin position="369"/>
        <end position="443"/>
    </location>
</feature>
<protein>
    <recommendedName>
        <fullName evidence="6">Protein kinase domain-containing protein</fullName>
    </recommendedName>
</protein>
<feature type="region of interest" description="Disordered" evidence="5">
    <location>
        <begin position="624"/>
        <end position="675"/>
    </location>
</feature>
<dbReference type="Pfam" id="PF00069">
    <property type="entry name" value="Pkinase"/>
    <property type="match status" value="1"/>
</dbReference>
<feature type="domain" description="Protein kinase" evidence="6">
    <location>
        <begin position="25"/>
        <end position="351"/>
    </location>
</feature>
<evidence type="ECO:0000256" key="3">
    <source>
        <dbReference type="ARBA" id="ARBA00022840"/>
    </source>
</evidence>
<dbReference type="AlphaFoldDB" id="A0A8H3IUD2"/>
<comment type="caution">
    <text evidence="7">The sequence shown here is derived from an EMBL/GenBank/DDBJ whole genome shotgun (WGS) entry which is preliminary data.</text>
</comment>
<feature type="compositionally biased region" description="Basic residues" evidence="5">
    <location>
        <begin position="559"/>
        <end position="568"/>
    </location>
</feature>
<keyword evidence="8" id="KW-1185">Reference proteome</keyword>
<dbReference type="Gene3D" id="1.10.510.10">
    <property type="entry name" value="Transferase(Phosphotransferase) domain 1"/>
    <property type="match status" value="1"/>
</dbReference>
<feature type="compositionally biased region" description="Low complexity" evidence="5">
    <location>
        <begin position="384"/>
        <end position="393"/>
    </location>
</feature>
<dbReference type="Proteomes" id="UP000664521">
    <property type="component" value="Unassembled WGS sequence"/>
</dbReference>
<dbReference type="GO" id="GO:0004674">
    <property type="term" value="F:protein serine/threonine kinase activity"/>
    <property type="evidence" value="ECO:0007669"/>
    <property type="project" value="UniProtKB-KW"/>
</dbReference>
<keyword evidence="3 4" id="KW-0067">ATP-binding</keyword>
<feature type="binding site" evidence="4">
    <location>
        <position position="61"/>
    </location>
    <ligand>
        <name>ATP</name>
        <dbReference type="ChEBI" id="CHEBI:30616"/>
    </ligand>
</feature>
<dbReference type="InterPro" id="IPR011009">
    <property type="entry name" value="Kinase-like_dom_sf"/>
</dbReference>
<feature type="region of interest" description="Disordered" evidence="5">
    <location>
        <begin position="712"/>
        <end position="799"/>
    </location>
</feature>
<dbReference type="SUPFAM" id="SSF56112">
    <property type="entry name" value="Protein kinase-like (PK-like)"/>
    <property type="match status" value="1"/>
</dbReference>
<keyword evidence="1" id="KW-0723">Serine/threonine-protein kinase</keyword>
<feature type="compositionally biased region" description="Polar residues" evidence="5">
    <location>
        <begin position="714"/>
        <end position="728"/>
    </location>
</feature>
<feature type="compositionally biased region" description="Polar residues" evidence="5">
    <location>
        <begin position="780"/>
        <end position="796"/>
    </location>
</feature>
<dbReference type="CDD" id="cd07830">
    <property type="entry name" value="STKc_MAK_like"/>
    <property type="match status" value="1"/>
</dbReference>
<dbReference type="PANTHER" id="PTHR24055">
    <property type="entry name" value="MITOGEN-ACTIVATED PROTEIN KINASE"/>
    <property type="match status" value="1"/>
</dbReference>
<name>A0A8H3IUD2_9LECA</name>
<feature type="compositionally biased region" description="Polar residues" evidence="5">
    <location>
        <begin position="655"/>
        <end position="675"/>
    </location>
</feature>
<keyword evidence="1" id="KW-0808">Transferase</keyword>
<feature type="region of interest" description="Disordered" evidence="5">
    <location>
        <begin position="541"/>
        <end position="595"/>
    </location>
</feature>
<sequence>MTMVHEYQARSSSLLPAPLGLEDKFEILREIGDGSFGSVVLARTRTAGSYIARRGSLIAIKTMKKTFDSFAPCLELREVIFLRTLPTHPHLVPALDIFLDPLSSKLHICMEYMDGNLYQLMKARDHKCMDGSSVKSILFQILGGLEHIHAHNFFHRDIKPENILVSTTAPIETTFRRYSSLMTPPSTPSLYTIKIADFGLARETHSQHPYTTYVSTRWYRAPEVLLRAGEYSAPVDMWALGAMAVEIANLKPLFPGGNEVDQVWRVCEIMGSPGNWYDRDGKIVGGGEWKEGVRLASKLGFSFPKMAPHSLETILRTPQWPLGLSNFVTWCLMWDPQRRPTSTQALQHEYFADAVDPLLRPKSSRLLSKKLSNVDSKSRKDSSESPPLSSKPSWFRKSFVGKENGSAVPGQSVKTQVASPRPSPVHATTGPAQLTLGPNPKATIKARPFANKRATWTHGTNPANTAPMPILPSIRPISPFSATVTAQAHTLNNDTTVPAPPSNQIGEEKASKKIGRQLSVASNGNHYADYHRQEAERALNGNRDVSSPSGTQKESFFSHLRKRARRLSGRPQAPVSPTADDVEANAGCGPWQSNRSSMAVDQNVIMDTVMRKNVTEVEKALQSVKHSAEASSPPPIAQMQQIYPGNGAPLERHSSVSSQYARQAENGVNGNLVSNRTRRALQLSTHPSHKYETPDEEDEILHEALNGAAKVVKGSQTPKAAKSYQNITPPLASSEREREYQHSEHPPTNSVTPNPYPTPSSSAKRNSIKFDQYQPIEATSPLNVQKTRPKNVSSPRWPTPPYEENEWAASAAASIFAAGSLHH</sequence>
<evidence type="ECO:0000313" key="8">
    <source>
        <dbReference type="Proteomes" id="UP000664521"/>
    </source>
</evidence>
<reference evidence="7" key="1">
    <citation type="submission" date="2021-03" db="EMBL/GenBank/DDBJ databases">
        <authorList>
            <person name="Tagirdzhanova G."/>
        </authorList>
    </citation>
    <scope>NUCLEOTIDE SEQUENCE</scope>
</reference>
<dbReference type="PROSITE" id="PS00107">
    <property type="entry name" value="PROTEIN_KINASE_ATP"/>
    <property type="match status" value="1"/>
</dbReference>
<feature type="region of interest" description="Disordered" evidence="5">
    <location>
        <begin position="492"/>
        <end position="515"/>
    </location>
</feature>
<organism evidence="7 8">
    <name type="scientific">Heterodermia speciosa</name>
    <dbReference type="NCBI Taxonomy" id="116794"/>
    <lineage>
        <taxon>Eukaryota</taxon>
        <taxon>Fungi</taxon>
        <taxon>Dikarya</taxon>
        <taxon>Ascomycota</taxon>
        <taxon>Pezizomycotina</taxon>
        <taxon>Lecanoromycetes</taxon>
        <taxon>OSLEUM clade</taxon>
        <taxon>Lecanoromycetidae</taxon>
        <taxon>Caliciales</taxon>
        <taxon>Physciaceae</taxon>
        <taxon>Heterodermia</taxon>
    </lineage>
</organism>
<dbReference type="InterPro" id="IPR017441">
    <property type="entry name" value="Protein_kinase_ATP_BS"/>
</dbReference>
<accession>A0A8H3IUD2</accession>
<dbReference type="PROSITE" id="PS50011">
    <property type="entry name" value="PROTEIN_KINASE_DOM"/>
    <property type="match status" value="1"/>
</dbReference>
<dbReference type="InterPro" id="IPR008271">
    <property type="entry name" value="Ser/Thr_kinase_AS"/>
</dbReference>
<dbReference type="FunFam" id="1.10.510.10:FF:000314">
    <property type="entry name" value="Serine threonine-protein kinase mak"/>
    <property type="match status" value="1"/>
</dbReference>
<gene>
    <name evidence="7" type="ORF">HETSPECPRED_006454</name>
</gene>
<proteinExistence type="predicted"/>
<dbReference type="InterPro" id="IPR050117">
    <property type="entry name" value="MAPK"/>
</dbReference>
<dbReference type="FunFam" id="3.30.200.20:FF:000233">
    <property type="entry name" value="Meiosis induction protein kinase"/>
    <property type="match status" value="1"/>
</dbReference>
<evidence type="ECO:0000256" key="2">
    <source>
        <dbReference type="ARBA" id="ARBA00022741"/>
    </source>
</evidence>
<evidence type="ECO:0000256" key="4">
    <source>
        <dbReference type="PROSITE-ProRule" id="PRU10141"/>
    </source>
</evidence>
<keyword evidence="1" id="KW-0418">Kinase</keyword>
<feature type="compositionally biased region" description="Polar residues" evidence="5">
    <location>
        <begin position="746"/>
        <end position="765"/>
    </location>
</feature>
<evidence type="ECO:0000256" key="1">
    <source>
        <dbReference type="ARBA" id="ARBA00022527"/>
    </source>
</evidence>
<dbReference type="Gene3D" id="3.30.200.20">
    <property type="entry name" value="Phosphorylase Kinase, domain 1"/>
    <property type="match status" value="1"/>
</dbReference>
<dbReference type="SMART" id="SM00220">
    <property type="entry name" value="S_TKc"/>
    <property type="match status" value="1"/>
</dbReference>
<dbReference type="GO" id="GO:0005524">
    <property type="term" value="F:ATP binding"/>
    <property type="evidence" value="ECO:0007669"/>
    <property type="project" value="UniProtKB-UniRule"/>
</dbReference>